<organism evidence="1 2">
    <name type="scientific">Emiliania huxleyi (strain CCMP1516)</name>
    <dbReference type="NCBI Taxonomy" id="280463"/>
    <lineage>
        <taxon>Eukaryota</taxon>
        <taxon>Haptista</taxon>
        <taxon>Haptophyta</taxon>
        <taxon>Prymnesiophyceae</taxon>
        <taxon>Isochrysidales</taxon>
        <taxon>Noelaerhabdaceae</taxon>
        <taxon>Emiliania</taxon>
    </lineage>
</organism>
<dbReference type="GeneID" id="17253129"/>
<dbReference type="PANTHER" id="PTHR43021">
    <property type="entry name" value="NA(+)/H(+) ANTIPORTER-RELATED"/>
    <property type="match status" value="1"/>
</dbReference>
<dbReference type="RefSeq" id="XP_005759410.1">
    <property type="nucleotide sequence ID" value="XM_005759353.1"/>
</dbReference>
<reference evidence="2" key="1">
    <citation type="journal article" date="2013" name="Nature">
        <title>Pan genome of the phytoplankton Emiliania underpins its global distribution.</title>
        <authorList>
            <person name="Read B.A."/>
            <person name="Kegel J."/>
            <person name="Klute M.J."/>
            <person name="Kuo A."/>
            <person name="Lefebvre S.C."/>
            <person name="Maumus F."/>
            <person name="Mayer C."/>
            <person name="Miller J."/>
            <person name="Monier A."/>
            <person name="Salamov A."/>
            <person name="Young J."/>
            <person name="Aguilar M."/>
            <person name="Claverie J.M."/>
            <person name="Frickenhaus S."/>
            <person name="Gonzalez K."/>
            <person name="Herman E.K."/>
            <person name="Lin Y.C."/>
            <person name="Napier J."/>
            <person name="Ogata H."/>
            <person name="Sarno A.F."/>
            <person name="Shmutz J."/>
            <person name="Schroeder D."/>
            <person name="de Vargas C."/>
            <person name="Verret F."/>
            <person name="von Dassow P."/>
            <person name="Valentin K."/>
            <person name="Van de Peer Y."/>
            <person name="Wheeler G."/>
            <person name="Dacks J.B."/>
            <person name="Delwiche C.F."/>
            <person name="Dyhrman S.T."/>
            <person name="Glockner G."/>
            <person name="John U."/>
            <person name="Richards T."/>
            <person name="Worden A.Z."/>
            <person name="Zhang X."/>
            <person name="Grigoriev I.V."/>
            <person name="Allen A.E."/>
            <person name="Bidle K."/>
            <person name="Borodovsky M."/>
            <person name="Bowler C."/>
            <person name="Brownlee C."/>
            <person name="Cock J.M."/>
            <person name="Elias M."/>
            <person name="Gladyshev V.N."/>
            <person name="Groth M."/>
            <person name="Guda C."/>
            <person name="Hadaegh A."/>
            <person name="Iglesias-Rodriguez M.D."/>
            <person name="Jenkins J."/>
            <person name="Jones B.M."/>
            <person name="Lawson T."/>
            <person name="Leese F."/>
            <person name="Lindquist E."/>
            <person name="Lobanov A."/>
            <person name="Lomsadze A."/>
            <person name="Malik S.B."/>
            <person name="Marsh M.E."/>
            <person name="Mackinder L."/>
            <person name="Mock T."/>
            <person name="Mueller-Roeber B."/>
            <person name="Pagarete A."/>
            <person name="Parker M."/>
            <person name="Probert I."/>
            <person name="Quesneville H."/>
            <person name="Raines C."/>
            <person name="Rensing S.A."/>
            <person name="Riano-Pachon D.M."/>
            <person name="Richier S."/>
            <person name="Rokitta S."/>
            <person name="Shiraiwa Y."/>
            <person name="Soanes D.M."/>
            <person name="van der Giezen M."/>
            <person name="Wahlund T.M."/>
            <person name="Williams B."/>
            <person name="Wilson W."/>
            <person name="Wolfe G."/>
            <person name="Wurch L.L."/>
        </authorList>
    </citation>
    <scope>NUCLEOTIDE SEQUENCE</scope>
</reference>
<dbReference type="STRING" id="2903.R1D7S5"/>
<keyword evidence="2" id="KW-1185">Reference proteome</keyword>
<proteinExistence type="predicted"/>
<reference evidence="1" key="2">
    <citation type="submission" date="2024-10" db="UniProtKB">
        <authorList>
            <consortium name="EnsemblProtists"/>
        </authorList>
    </citation>
    <scope>IDENTIFICATION</scope>
</reference>
<dbReference type="KEGG" id="ehx:EMIHUDRAFT_359372"/>
<accession>A0A0D3I6U6</accession>
<protein>
    <recommendedName>
        <fullName evidence="3">Cation/H+ exchanger domain-containing protein</fullName>
    </recommendedName>
</protein>
<dbReference type="AlphaFoldDB" id="A0A0D3I6U6"/>
<dbReference type="PANTHER" id="PTHR43021:SF2">
    <property type="entry name" value="CATION_H+ EXCHANGER DOMAIN-CONTAINING PROTEIN"/>
    <property type="match status" value="1"/>
</dbReference>
<name>A0A0D3I6U6_EMIH1</name>
<dbReference type="EnsemblProtists" id="EOD06981">
    <property type="protein sequence ID" value="EOD06981"/>
    <property type="gene ID" value="EMIHUDRAFT_359372"/>
</dbReference>
<evidence type="ECO:0000313" key="2">
    <source>
        <dbReference type="Proteomes" id="UP000013827"/>
    </source>
</evidence>
<evidence type="ECO:0000313" key="1">
    <source>
        <dbReference type="EnsemblProtists" id="EOD06981"/>
    </source>
</evidence>
<dbReference type="PaxDb" id="2903-EOD06981"/>
<sequence>MELGVLRRAWPAATAFFAARLGAIAAGTAAGAASSGAPQAMRRFGWLGFVTQAGVSLGLVDEIGARFEWAAPLQSALAASIVLNQLVGPPMLKLALRRSGETDALAERGEPLLGQRLADTATPEVAMAVMASAAAAASEIGSSVAEAYGAALDSYAPRRD</sequence>
<evidence type="ECO:0008006" key="3">
    <source>
        <dbReference type="Google" id="ProtNLM"/>
    </source>
</evidence>
<dbReference type="HOGENOM" id="CLU_1655462_0_0_1"/>
<dbReference type="Proteomes" id="UP000013827">
    <property type="component" value="Unassembled WGS sequence"/>
</dbReference>